<accession>A0A317XKB1</accession>
<protein>
    <submittedName>
        <fullName evidence="2">Uncharacterized protein</fullName>
    </submittedName>
</protein>
<feature type="region of interest" description="Disordered" evidence="1">
    <location>
        <begin position="1"/>
        <end position="26"/>
    </location>
</feature>
<reference evidence="2 3" key="1">
    <citation type="journal article" date="2018" name="Mol. Biol. Evol.">
        <title>Broad Genomic Sampling Reveals a Smut Pathogenic Ancestry of the Fungal Clade Ustilaginomycotina.</title>
        <authorList>
            <person name="Kijpornyongpan T."/>
            <person name="Mondo S.J."/>
            <person name="Barry K."/>
            <person name="Sandor L."/>
            <person name="Lee J."/>
            <person name="Lipzen A."/>
            <person name="Pangilinan J."/>
            <person name="LaButti K."/>
            <person name="Hainaut M."/>
            <person name="Henrissat B."/>
            <person name="Grigoriev I.V."/>
            <person name="Spatafora J.W."/>
            <person name="Aime M.C."/>
        </authorList>
    </citation>
    <scope>NUCLEOTIDE SEQUENCE [LARGE SCALE GENOMIC DNA]</scope>
    <source>
        <strain evidence="2 3">MCA 3645</strain>
    </source>
</reference>
<dbReference type="AlphaFoldDB" id="A0A317XKB1"/>
<evidence type="ECO:0000256" key="1">
    <source>
        <dbReference type="SAM" id="MobiDB-lite"/>
    </source>
</evidence>
<keyword evidence="3" id="KW-1185">Reference proteome</keyword>
<dbReference type="EMBL" id="KZ819199">
    <property type="protein sequence ID" value="PWY98272.1"/>
    <property type="molecule type" value="Genomic_DNA"/>
</dbReference>
<proteinExistence type="predicted"/>
<dbReference type="InParanoid" id="A0A317XKB1"/>
<organism evidence="2 3">
    <name type="scientific">Testicularia cyperi</name>
    <dbReference type="NCBI Taxonomy" id="1882483"/>
    <lineage>
        <taxon>Eukaryota</taxon>
        <taxon>Fungi</taxon>
        <taxon>Dikarya</taxon>
        <taxon>Basidiomycota</taxon>
        <taxon>Ustilaginomycotina</taxon>
        <taxon>Ustilaginomycetes</taxon>
        <taxon>Ustilaginales</taxon>
        <taxon>Anthracoideaceae</taxon>
        <taxon>Testicularia</taxon>
    </lineage>
</organism>
<evidence type="ECO:0000313" key="2">
    <source>
        <dbReference type="EMBL" id="PWY98272.1"/>
    </source>
</evidence>
<sequence length="162" mass="17862">MQKARRGGPRGAFGLRRQPPKKRSRDAFLPTDRNIVRYCSSIMTEVSPDSQAKLFCTELCSRQATVSTDTHSDAHSIGPRITRSAGAVSSRRPVSSLTVSVQTLLHAVPFLRNPSDSELVLRVLSFHTTALLHSLFPPEHGPTICHTLCLCDAAPRYRSSRP</sequence>
<gene>
    <name evidence="2" type="ORF">BCV70DRAFT_36238</name>
</gene>
<evidence type="ECO:0000313" key="3">
    <source>
        <dbReference type="Proteomes" id="UP000246740"/>
    </source>
</evidence>
<name>A0A317XKB1_9BASI</name>
<dbReference type="Proteomes" id="UP000246740">
    <property type="component" value="Unassembled WGS sequence"/>
</dbReference>